<evidence type="ECO:0000313" key="2">
    <source>
        <dbReference type="EMBL" id="AKF14637.1"/>
    </source>
</evidence>
<protein>
    <submittedName>
        <fullName evidence="2">Uncharacterized protein</fullName>
    </submittedName>
</protein>
<dbReference type="GeneID" id="26586426"/>
<dbReference type="Proteomes" id="UP000204054">
    <property type="component" value="Segment"/>
</dbReference>
<sequence>MSASRPLGGCVCGGDLRGSCPVHDRPRGEKLERKDDDDRPAIGLTGEVRPPDGEP</sequence>
<proteinExistence type="predicted"/>
<gene>
    <name evidence="2" type="primary">68</name>
    <name evidence="2" type="ORF">SEA_BAEE_68</name>
</gene>
<accession>A0A0F6SJQ7</accession>
<reference evidence="2 3" key="1">
    <citation type="journal article" date="2015" name="Genome Announc.">
        <title>Genome Sequences of Mycobacteriophages AlanGrant, Baee, Corofin, OrangeOswald, and Vincenzo, New Members of Cluster B.</title>
        <authorList>
            <person name="Pope W.H."/>
            <person name="Carbonara M.E."/>
            <person name="Cioffi H.M."/>
            <person name="Cruz T."/>
            <person name="Dang B.Q."/>
            <person name="Doyle A.N."/>
            <person name="Fan O.H."/>
            <person name="Gallagher M."/>
            <person name="Gentile G.M."/>
            <person name="German B.A."/>
            <person name="Farrell M.E."/>
            <person name="Gerwig M."/>
            <person name="Hunter K.L."/>
            <person name="Lefever V.E."/>
            <person name="Marfisi N.A."/>
            <person name="McDonnell J.E."/>
            <person name="Monga J.K."/>
            <person name="Quiroz K.G."/>
            <person name="Pong A.C."/>
            <person name="Rimple P.A."/>
            <person name="Situ M."/>
            <person name="Sohnen P.C."/>
            <person name="Stockinger A.N."/>
            <person name="Thompson P.K."/>
            <person name="Torchio N.M."/>
            <person name="Toner C.L."/>
            <person name="Ulbrich M.C."/>
            <person name="Vohra N.I."/>
            <person name="Zakir A."/>
            <person name="Adkins N.L."/>
            <person name="Brown B.R."/>
            <person name="Churilla B.M."/>
            <person name="Kramer Z.J."/>
            <person name="Lapin J.S."/>
            <person name="Montgomery M.T."/>
            <person name="Prout A.K."/>
            <person name="Grubb S.R."/>
            <person name="Warner M.H."/>
            <person name="Bowman C.A."/>
            <person name="Russell D.A."/>
            <person name="Hatfull G.F."/>
        </authorList>
    </citation>
    <scope>NUCLEOTIDE SEQUENCE [LARGE SCALE GENOMIC DNA]</scope>
</reference>
<dbReference type="RefSeq" id="YP_009193523.1">
    <property type="nucleotide sequence ID" value="NC_028742.1"/>
</dbReference>
<dbReference type="EMBL" id="KR080199">
    <property type="protein sequence ID" value="AKF14637.1"/>
    <property type="molecule type" value="Genomic_DNA"/>
</dbReference>
<organism evidence="2 3">
    <name type="scientific">Mycobacterium phage Baee</name>
    <dbReference type="NCBI Taxonomy" id="1647306"/>
    <lineage>
        <taxon>Viruses</taxon>
        <taxon>Duplodnaviria</taxon>
        <taxon>Heunggongvirae</taxon>
        <taxon>Uroviricota</taxon>
        <taxon>Caudoviricetes</taxon>
        <taxon>Bclasvirinae</taxon>
        <taxon>Acadianvirus</taxon>
        <taxon>Acadianvirus baee</taxon>
    </lineage>
</organism>
<feature type="compositionally biased region" description="Basic and acidic residues" evidence="1">
    <location>
        <begin position="22"/>
        <end position="40"/>
    </location>
</feature>
<name>A0A0F6SJQ7_9CAUD</name>
<feature type="region of interest" description="Disordered" evidence="1">
    <location>
        <begin position="14"/>
        <end position="55"/>
    </location>
</feature>
<evidence type="ECO:0000313" key="3">
    <source>
        <dbReference type="Proteomes" id="UP000204054"/>
    </source>
</evidence>
<evidence type="ECO:0000256" key="1">
    <source>
        <dbReference type="SAM" id="MobiDB-lite"/>
    </source>
</evidence>
<dbReference type="OrthoDB" id="39539at10239"/>
<keyword evidence="3" id="KW-1185">Reference proteome</keyword>
<dbReference type="KEGG" id="vg:26586426"/>